<evidence type="ECO:0008006" key="4">
    <source>
        <dbReference type="Google" id="ProtNLM"/>
    </source>
</evidence>
<dbReference type="InterPro" id="IPR000944">
    <property type="entry name" value="Tscrpt_reg_Rrf2"/>
</dbReference>
<dbReference type="InterPro" id="IPR036390">
    <property type="entry name" value="WH_DNA-bd_sf"/>
</dbReference>
<name>A0A1J4U337_9BACT</name>
<dbReference type="GO" id="GO:0005829">
    <property type="term" value="C:cytosol"/>
    <property type="evidence" value="ECO:0007669"/>
    <property type="project" value="TreeGrafter"/>
</dbReference>
<dbReference type="PROSITE" id="PS51197">
    <property type="entry name" value="HTH_RRF2_2"/>
    <property type="match status" value="1"/>
</dbReference>
<dbReference type="Pfam" id="PF02082">
    <property type="entry name" value="Rrf2"/>
    <property type="match status" value="1"/>
</dbReference>
<proteinExistence type="predicted"/>
<comment type="caution">
    <text evidence="2">The sequence shown here is derived from an EMBL/GenBank/DDBJ whole genome shotgun (WGS) entry which is preliminary data.</text>
</comment>
<dbReference type="PANTHER" id="PTHR33221:SF5">
    <property type="entry name" value="HTH-TYPE TRANSCRIPTIONAL REGULATOR ISCR"/>
    <property type="match status" value="1"/>
</dbReference>
<dbReference type="EMBL" id="MNVC01000030">
    <property type="protein sequence ID" value="OIO18972.1"/>
    <property type="molecule type" value="Genomic_DNA"/>
</dbReference>
<keyword evidence="1" id="KW-0238">DNA-binding</keyword>
<sequence length="135" mass="15110">MISINRQSDYAIQLVVALTKASENKPLSLKKFSIENNISFLFLQRIARSLKSGGLINSSRGMYGGYFLLKDIKKITVKQVMEAVDGPFGVTACFRGHTCPRAKTCSSKQVLNNLNYKLNEILSNMLIVDYLVKDN</sequence>
<dbReference type="PANTHER" id="PTHR33221">
    <property type="entry name" value="WINGED HELIX-TURN-HELIX TRANSCRIPTIONAL REGULATOR, RRF2 FAMILY"/>
    <property type="match status" value="1"/>
</dbReference>
<dbReference type="NCBIfam" id="TIGR00738">
    <property type="entry name" value="rrf2_super"/>
    <property type="match status" value="1"/>
</dbReference>
<dbReference type="GO" id="GO:0003700">
    <property type="term" value="F:DNA-binding transcription factor activity"/>
    <property type="evidence" value="ECO:0007669"/>
    <property type="project" value="TreeGrafter"/>
</dbReference>
<dbReference type="PROSITE" id="PS01332">
    <property type="entry name" value="HTH_RRF2_1"/>
    <property type="match status" value="1"/>
</dbReference>
<reference evidence="2 3" key="1">
    <citation type="journal article" date="2016" name="Environ. Microbiol.">
        <title>Genomic resolution of a cold subsurface aquifer community provides metabolic insights for novel microbes adapted to high CO concentrations.</title>
        <authorList>
            <person name="Probst A.J."/>
            <person name="Castelle C.J."/>
            <person name="Singh A."/>
            <person name="Brown C.T."/>
            <person name="Anantharaman K."/>
            <person name="Sharon I."/>
            <person name="Hug L.A."/>
            <person name="Burstein D."/>
            <person name="Emerson J.B."/>
            <person name="Thomas B.C."/>
            <person name="Banfield J.F."/>
        </authorList>
    </citation>
    <scope>NUCLEOTIDE SEQUENCE [LARGE SCALE GENOMIC DNA]</scope>
    <source>
        <strain evidence="2">CG1_02_32_51</strain>
    </source>
</reference>
<evidence type="ECO:0000313" key="2">
    <source>
        <dbReference type="EMBL" id="OIO18972.1"/>
    </source>
</evidence>
<dbReference type="STRING" id="1805238.AUJ23_02725"/>
<accession>A0A1J4U337</accession>
<dbReference type="AlphaFoldDB" id="A0A1J4U337"/>
<dbReference type="SUPFAM" id="SSF46785">
    <property type="entry name" value="Winged helix' DNA-binding domain"/>
    <property type="match status" value="1"/>
</dbReference>
<protein>
    <recommendedName>
        <fullName evidence="4">Rrf2 family transcriptional regulator</fullName>
    </recommendedName>
</protein>
<dbReference type="InterPro" id="IPR036388">
    <property type="entry name" value="WH-like_DNA-bd_sf"/>
</dbReference>
<organism evidence="2 3">
    <name type="scientific">Candidatus Magasanikbacteria bacterium CG1_02_32_51</name>
    <dbReference type="NCBI Taxonomy" id="1805238"/>
    <lineage>
        <taxon>Bacteria</taxon>
        <taxon>Candidatus Magasanikiibacteriota</taxon>
    </lineage>
</organism>
<dbReference type="Gene3D" id="1.10.10.10">
    <property type="entry name" value="Winged helix-like DNA-binding domain superfamily/Winged helix DNA-binding domain"/>
    <property type="match status" value="1"/>
</dbReference>
<evidence type="ECO:0000313" key="3">
    <source>
        <dbReference type="Proteomes" id="UP000181941"/>
    </source>
</evidence>
<dbReference type="Proteomes" id="UP000181941">
    <property type="component" value="Unassembled WGS sequence"/>
</dbReference>
<dbReference type="GO" id="GO:0003677">
    <property type="term" value="F:DNA binding"/>
    <property type="evidence" value="ECO:0007669"/>
    <property type="project" value="UniProtKB-KW"/>
</dbReference>
<evidence type="ECO:0000256" key="1">
    <source>
        <dbReference type="ARBA" id="ARBA00023125"/>
    </source>
</evidence>
<dbReference type="InterPro" id="IPR030489">
    <property type="entry name" value="TR_Rrf2-type_CS"/>
</dbReference>
<gene>
    <name evidence="2" type="ORF">AUJ23_02725</name>
</gene>